<evidence type="ECO:0000313" key="2">
    <source>
        <dbReference type="Proteomes" id="UP000290289"/>
    </source>
</evidence>
<dbReference type="Proteomes" id="UP000290289">
    <property type="component" value="Chromosome 3"/>
</dbReference>
<comment type="caution">
    <text evidence="1">The sequence shown here is derived from an EMBL/GenBank/DDBJ whole genome shotgun (WGS) entry which is preliminary data.</text>
</comment>
<evidence type="ECO:0000313" key="1">
    <source>
        <dbReference type="EMBL" id="RXI03158.1"/>
    </source>
</evidence>
<dbReference type="AlphaFoldDB" id="A0A498K6Y7"/>
<gene>
    <name evidence="1" type="ORF">DVH24_003810</name>
</gene>
<evidence type="ECO:0008006" key="3">
    <source>
        <dbReference type="Google" id="ProtNLM"/>
    </source>
</evidence>
<name>A0A498K6Y7_MALDO</name>
<sequence>MLEHCESNSKIQSSAYWSTGSVKPIGDTITTPIESVTETEETMRLIRKKAAKKKAARGSFSNNDYSKIVDELARQHALNMERDRLTYELVKARDEAKAEKER</sequence>
<organism evidence="1 2">
    <name type="scientific">Malus domestica</name>
    <name type="common">Apple</name>
    <name type="synonym">Pyrus malus</name>
    <dbReference type="NCBI Taxonomy" id="3750"/>
    <lineage>
        <taxon>Eukaryota</taxon>
        <taxon>Viridiplantae</taxon>
        <taxon>Streptophyta</taxon>
        <taxon>Embryophyta</taxon>
        <taxon>Tracheophyta</taxon>
        <taxon>Spermatophyta</taxon>
        <taxon>Magnoliopsida</taxon>
        <taxon>eudicotyledons</taxon>
        <taxon>Gunneridae</taxon>
        <taxon>Pentapetalae</taxon>
        <taxon>rosids</taxon>
        <taxon>fabids</taxon>
        <taxon>Rosales</taxon>
        <taxon>Rosaceae</taxon>
        <taxon>Amygdaloideae</taxon>
        <taxon>Maleae</taxon>
        <taxon>Malus</taxon>
    </lineage>
</organism>
<dbReference type="EMBL" id="RDQH01000329">
    <property type="protein sequence ID" value="RXI03158.1"/>
    <property type="molecule type" value="Genomic_DNA"/>
</dbReference>
<protein>
    <recommendedName>
        <fullName evidence="3">No apical meristem-associated C-terminal domain-containing protein</fullName>
    </recommendedName>
</protein>
<keyword evidence="2" id="KW-1185">Reference proteome</keyword>
<accession>A0A498K6Y7</accession>
<proteinExistence type="predicted"/>
<reference evidence="1 2" key="1">
    <citation type="submission" date="2018-10" db="EMBL/GenBank/DDBJ databases">
        <title>A high-quality apple genome assembly.</title>
        <authorList>
            <person name="Hu J."/>
        </authorList>
    </citation>
    <scope>NUCLEOTIDE SEQUENCE [LARGE SCALE GENOMIC DNA]</scope>
    <source>
        <strain evidence="2">cv. HFTH1</strain>
        <tissue evidence="1">Young leaf</tissue>
    </source>
</reference>